<dbReference type="InterPro" id="IPR014030">
    <property type="entry name" value="Ketoacyl_synth_N"/>
</dbReference>
<feature type="domain" description="Ketosynthase family 3 (KS3)" evidence="4">
    <location>
        <begin position="1"/>
        <end position="276"/>
    </location>
</feature>
<dbReference type="PROSITE" id="PS00606">
    <property type="entry name" value="KS3_1"/>
    <property type="match status" value="1"/>
</dbReference>
<dbReference type="InterPro" id="IPR018201">
    <property type="entry name" value="Ketoacyl_synth_AS"/>
</dbReference>
<keyword evidence="6" id="KW-1185">Reference proteome</keyword>
<keyword evidence="3" id="KW-0808">Transferase</keyword>
<dbReference type="GO" id="GO:0004315">
    <property type="term" value="F:3-oxoacyl-[acyl-carrier-protein] synthase activity"/>
    <property type="evidence" value="ECO:0007669"/>
    <property type="project" value="InterPro"/>
</dbReference>
<organism evidence="5 6">
    <name type="scientific">Biomphalaria pfeifferi</name>
    <name type="common">Bloodfluke planorb</name>
    <name type="synonym">Freshwater snail</name>
    <dbReference type="NCBI Taxonomy" id="112525"/>
    <lineage>
        <taxon>Eukaryota</taxon>
        <taxon>Metazoa</taxon>
        <taxon>Spiralia</taxon>
        <taxon>Lophotrochozoa</taxon>
        <taxon>Mollusca</taxon>
        <taxon>Gastropoda</taxon>
        <taxon>Heterobranchia</taxon>
        <taxon>Euthyneura</taxon>
        <taxon>Panpulmonata</taxon>
        <taxon>Hygrophila</taxon>
        <taxon>Lymnaeoidea</taxon>
        <taxon>Planorbidae</taxon>
        <taxon>Biomphalaria</taxon>
    </lineage>
</organism>
<comment type="caution">
    <text evidence="5">The sequence shown here is derived from an EMBL/GenBank/DDBJ whole genome shotgun (WGS) entry which is preliminary data.</text>
</comment>
<evidence type="ECO:0000259" key="4">
    <source>
        <dbReference type="PROSITE" id="PS52004"/>
    </source>
</evidence>
<evidence type="ECO:0000313" key="6">
    <source>
        <dbReference type="Proteomes" id="UP001233172"/>
    </source>
</evidence>
<dbReference type="InterPro" id="IPR016039">
    <property type="entry name" value="Thiolase-like"/>
</dbReference>
<dbReference type="EMBL" id="JASAOG010000489">
    <property type="protein sequence ID" value="KAK0038781.1"/>
    <property type="molecule type" value="Genomic_DNA"/>
</dbReference>
<evidence type="ECO:0000256" key="2">
    <source>
        <dbReference type="ARBA" id="ARBA00022553"/>
    </source>
</evidence>
<dbReference type="SUPFAM" id="SSF53901">
    <property type="entry name" value="Thiolase-like"/>
    <property type="match status" value="1"/>
</dbReference>
<dbReference type="GO" id="GO:0005737">
    <property type="term" value="C:cytoplasm"/>
    <property type="evidence" value="ECO:0007669"/>
    <property type="project" value="TreeGrafter"/>
</dbReference>
<reference evidence="5" key="2">
    <citation type="submission" date="2023-04" db="EMBL/GenBank/DDBJ databases">
        <authorList>
            <person name="Bu L."/>
            <person name="Lu L."/>
            <person name="Laidemitt M.R."/>
            <person name="Zhang S.M."/>
            <person name="Mutuku M."/>
            <person name="Mkoji G."/>
            <person name="Steinauer M."/>
            <person name="Loker E.S."/>
        </authorList>
    </citation>
    <scope>NUCLEOTIDE SEQUENCE</scope>
    <source>
        <strain evidence="5">KasaAsao</strain>
        <tissue evidence="5">Whole Snail</tissue>
    </source>
</reference>
<dbReference type="Proteomes" id="UP001233172">
    <property type="component" value="Unassembled WGS sequence"/>
</dbReference>
<dbReference type="GO" id="GO:0006633">
    <property type="term" value="P:fatty acid biosynthetic process"/>
    <property type="evidence" value="ECO:0007669"/>
    <property type="project" value="InterPro"/>
</dbReference>
<dbReference type="CDD" id="cd00833">
    <property type="entry name" value="PKS"/>
    <property type="match status" value="1"/>
</dbReference>
<dbReference type="AlphaFoldDB" id="A0AAD8ESV4"/>
<dbReference type="InterPro" id="IPR020841">
    <property type="entry name" value="PKS_Beta-ketoAc_synthase_dom"/>
</dbReference>
<reference evidence="5" key="1">
    <citation type="journal article" date="2023" name="PLoS Negl. Trop. Dis.">
        <title>A genome sequence for Biomphalaria pfeifferi, the major vector snail for the human-infecting parasite Schistosoma mansoni.</title>
        <authorList>
            <person name="Bu L."/>
            <person name="Lu L."/>
            <person name="Laidemitt M.R."/>
            <person name="Zhang S.M."/>
            <person name="Mutuku M."/>
            <person name="Mkoji G."/>
            <person name="Steinauer M."/>
            <person name="Loker E.S."/>
        </authorList>
    </citation>
    <scope>NUCLEOTIDE SEQUENCE</scope>
    <source>
        <strain evidence="5">KasaAsao</strain>
    </source>
</reference>
<dbReference type="Gene3D" id="3.40.47.10">
    <property type="match status" value="1"/>
</dbReference>
<accession>A0AAD8ESV4</accession>
<dbReference type="PROSITE" id="PS52004">
    <property type="entry name" value="KS3_2"/>
    <property type="match status" value="1"/>
</dbReference>
<evidence type="ECO:0000313" key="5">
    <source>
        <dbReference type="EMBL" id="KAK0038781.1"/>
    </source>
</evidence>
<dbReference type="GO" id="GO:0005886">
    <property type="term" value="C:plasma membrane"/>
    <property type="evidence" value="ECO:0007669"/>
    <property type="project" value="TreeGrafter"/>
</dbReference>
<dbReference type="PANTHER" id="PTHR43775">
    <property type="entry name" value="FATTY ACID SYNTHASE"/>
    <property type="match status" value="1"/>
</dbReference>
<sequence>MSANYGRICARERVPSGCCPNRELADQNVPTEVVNNPNYVKAAAIVEDIDKFDADFFGYSPKEAETTDPQHRLLLECAWEALENAGCVPERFEGSIGVFVGGSLSTYLLSNLLTGIGFESPVDNIPVLIGNDKDYLATRLSYKLNLKGPSINIQTACSSSLVAIHTACQSLLNGECDAAIAGGVTIRVPQAVGYFYQEGGYLSPDGRCKAFADNANGTIFGNGVGVVVLKRLADAIADGDRIEAVIKGSAVNNDGAAKIVSRLRVSRDKSRLSAKP</sequence>
<evidence type="ECO:0000256" key="1">
    <source>
        <dbReference type="ARBA" id="ARBA00022450"/>
    </source>
</evidence>
<keyword evidence="2" id="KW-0597">Phosphoprotein</keyword>
<dbReference type="Pfam" id="PF00109">
    <property type="entry name" value="ketoacyl-synt"/>
    <property type="match status" value="1"/>
</dbReference>
<gene>
    <name evidence="5" type="ORF">Bpfe_031498</name>
</gene>
<keyword evidence="1" id="KW-0596">Phosphopantetheine</keyword>
<dbReference type="SMART" id="SM00825">
    <property type="entry name" value="PKS_KS"/>
    <property type="match status" value="1"/>
</dbReference>
<dbReference type="GO" id="GO:0004312">
    <property type="term" value="F:fatty acid synthase activity"/>
    <property type="evidence" value="ECO:0007669"/>
    <property type="project" value="TreeGrafter"/>
</dbReference>
<evidence type="ECO:0000256" key="3">
    <source>
        <dbReference type="ARBA" id="ARBA00022679"/>
    </source>
</evidence>
<name>A0AAD8ESV4_BIOPF</name>
<proteinExistence type="predicted"/>
<protein>
    <submittedName>
        <fullName evidence="5">Polyketide synthase</fullName>
    </submittedName>
</protein>
<dbReference type="InterPro" id="IPR050091">
    <property type="entry name" value="PKS_NRPS_Biosynth_Enz"/>
</dbReference>
<dbReference type="PANTHER" id="PTHR43775:SF37">
    <property type="entry name" value="SI:DKEY-61P9.11"/>
    <property type="match status" value="1"/>
</dbReference>